<feature type="region of interest" description="Disordered" evidence="1">
    <location>
        <begin position="98"/>
        <end position="134"/>
    </location>
</feature>
<gene>
    <name evidence="2" type="ORF">SPHA_51730</name>
</gene>
<dbReference type="EMBL" id="CAHIKZ030003156">
    <property type="protein sequence ID" value="CAE1296962.1"/>
    <property type="molecule type" value="Genomic_DNA"/>
</dbReference>
<evidence type="ECO:0000256" key="1">
    <source>
        <dbReference type="SAM" id="MobiDB-lite"/>
    </source>
</evidence>
<evidence type="ECO:0000313" key="3">
    <source>
        <dbReference type="Proteomes" id="UP000597762"/>
    </source>
</evidence>
<feature type="region of interest" description="Disordered" evidence="1">
    <location>
        <begin position="54"/>
        <end position="83"/>
    </location>
</feature>
<reference evidence="2" key="1">
    <citation type="submission" date="2021-01" db="EMBL/GenBank/DDBJ databases">
        <authorList>
            <person name="Li R."/>
            <person name="Bekaert M."/>
        </authorList>
    </citation>
    <scope>NUCLEOTIDE SEQUENCE</scope>
    <source>
        <strain evidence="2">Farmed</strain>
    </source>
</reference>
<comment type="caution">
    <text evidence="2">The sequence shown here is derived from an EMBL/GenBank/DDBJ whole genome shotgun (WGS) entry which is preliminary data.</text>
</comment>
<keyword evidence="3" id="KW-1185">Reference proteome</keyword>
<organism evidence="2 3">
    <name type="scientific">Acanthosepion pharaonis</name>
    <name type="common">Pharaoh cuttlefish</name>
    <name type="synonym">Sepia pharaonis</name>
    <dbReference type="NCBI Taxonomy" id="158019"/>
    <lineage>
        <taxon>Eukaryota</taxon>
        <taxon>Metazoa</taxon>
        <taxon>Spiralia</taxon>
        <taxon>Lophotrochozoa</taxon>
        <taxon>Mollusca</taxon>
        <taxon>Cephalopoda</taxon>
        <taxon>Coleoidea</taxon>
        <taxon>Decapodiformes</taxon>
        <taxon>Sepiida</taxon>
        <taxon>Sepiina</taxon>
        <taxon>Sepiidae</taxon>
        <taxon>Acanthosepion</taxon>
    </lineage>
</organism>
<feature type="region of interest" description="Disordered" evidence="1">
    <location>
        <begin position="276"/>
        <end position="307"/>
    </location>
</feature>
<dbReference type="Proteomes" id="UP000597762">
    <property type="component" value="Unassembled WGS sequence"/>
</dbReference>
<protein>
    <submittedName>
        <fullName evidence="2">Uncharacterized protein</fullName>
    </submittedName>
</protein>
<sequence>MGGGIRHRVQQYGKPDVCRQYGIEARSRQADARAEQRDHLQQDSDKLVPAKALRTRTAGLHRPGLPAAHRKRRRDNPSAERPRWPTLAAWLSRSGYGRKISGTGRRRTTRIAPPSVPGMKRASGKMSGSRRSGQNHVARCINDAIGVNAPARWHGMTFGGSMPLAPKAASSAVPAACAEKGQHSISMPEAAPPGDERQIEQRIARCVIADRHGEDVVAQWYRSGRGWREGRQSDQSIWQAVVIAILRRSAASMPASAAPCGAVRRLLDEMRGHEIVAETHDTQQDRQQHRRDQRRLDRRHATHRSGTEYLSQHNDLMECASLCCVFALREFVHRFSQWR</sequence>
<name>A0A812DDJ5_ACAPH</name>
<feature type="compositionally biased region" description="Basic residues" evidence="1">
    <location>
        <begin position="288"/>
        <end position="303"/>
    </location>
</feature>
<feature type="compositionally biased region" description="Basic and acidic residues" evidence="1">
    <location>
        <begin position="276"/>
        <end position="287"/>
    </location>
</feature>
<dbReference type="AlphaFoldDB" id="A0A812DDJ5"/>
<proteinExistence type="predicted"/>
<evidence type="ECO:0000313" key="2">
    <source>
        <dbReference type="EMBL" id="CAE1296962.1"/>
    </source>
</evidence>
<accession>A0A812DDJ5</accession>